<dbReference type="Proteomes" id="UP000721861">
    <property type="component" value="Unassembled WGS sequence"/>
</dbReference>
<feature type="signal peptide" evidence="1">
    <location>
        <begin position="1"/>
        <end position="19"/>
    </location>
</feature>
<evidence type="ECO:0000256" key="1">
    <source>
        <dbReference type="SAM" id="SignalP"/>
    </source>
</evidence>
<dbReference type="InterPro" id="IPR011250">
    <property type="entry name" value="OMP/PagP_B-barrel"/>
</dbReference>
<dbReference type="EMBL" id="JAGUCN010000002">
    <property type="protein sequence ID" value="MBS2210475.1"/>
    <property type="molecule type" value="Genomic_DNA"/>
</dbReference>
<dbReference type="SUPFAM" id="SSF56925">
    <property type="entry name" value="OMPA-like"/>
    <property type="match status" value="1"/>
</dbReference>
<evidence type="ECO:0000313" key="3">
    <source>
        <dbReference type="EMBL" id="MBS2210475.1"/>
    </source>
</evidence>
<name>A0ABS5K675_9BACT</name>
<dbReference type="Pfam" id="PF13568">
    <property type="entry name" value="OMP_b-brl_2"/>
    <property type="match status" value="1"/>
</dbReference>
<feature type="domain" description="Outer membrane protein beta-barrel" evidence="2">
    <location>
        <begin position="19"/>
        <end position="177"/>
    </location>
</feature>
<feature type="chain" id="PRO_5045049509" evidence="1">
    <location>
        <begin position="20"/>
        <end position="202"/>
    </location>
</feature>
<organism evidence="3 4">
    <name type="scientific">Carboxylicivirga mesophila</name>
    <dbReference type="NCBI Taxonomy" id="1166478"/>
    <lineage>
        <taxon>Bacteria</taxon>
        <taxon>Pseudomonadati</taxon>
        <taxon>Bacteroidota</taxon>
        <taxon>Bacteroidia</taxon>
        <taxon>Marinilabiliales</taxon>
        <taxon>Marinilabiliaceae</taxon>
        <taxon>Carboxylicivirga</taxon>
    </lineage>
</organism>
<reference evidence="3 4" key="1">
    <citation type="journal article" date="2014" name="Int. J. Syst. Evol. Microbiol.">
        <title>Carboxylicivirga gen. nov. in the family Marinilabiliaceae with two novel species, Carboxylicivirga mesophila sp. nov. and Carboxylicivirga taeanensis sp. nov., and reclassification of Cytophaga fermentans as Saccharicrinis fermentans gen. nov., comb. nov.</title>
        <authorList>
            <person name="Yang S.H."/>
            <person name="Seo H.S."/>
            <person name="Woo J.H."/>
            <person name="Oh H.M."/>
            <person name="Jang H."/>
            <person name="Lee J.H."/>
            <person name="Kim S.J."/>
            <person name="Kwon K.K."/>
        </authorList>
    </citation>
    <scope>NUCLEOTIDE SEQUENCE [LARGE SCALE GENOMIC DNA]</scope>
    <source>
        <strain evidence="3 4">JCM 18290</strain>
    </source>
</reference>
<accession>A0ABS5K675</accession>
<keyword evidence="4" id="KW-1185">Reference proteome</keyword>
<evidence type="ECO:0000313" key="4">
    <source>
        <dbReference type="Proteomes" id="UP000721861"/>
    </source>
</evidence>
<dbReference type="RefSeq" id="WP_212225678.1">
    <property type="nucleotide sequence ID" value="NZ_JAGUCN010000002.1"/>
</dbReference>
<dbReference type="InterPro" id="IPR025665">
    <property type="entry name" value="Beta-barrel_OMP_2"/>
</dbReference>
<protein>
    <submittedName>
        <fullName evidence="3">PorT family protein</fullName>
    </submittedName>
</protein>
<evidence type="ECO:0000259" key="2">
    <source>
        <dbReference type="Pfam" id="PF13568"/>
    </source>
</evidence>
<gene>
    <name evidence="3" type="ORF">KEM09_03635</name>
</gene>
<sequence>MKKAVLMLTLLAIVGMASAQDRFAIGLKTGFNTTKIKLSDIPENVEIKNEANNGFLFGAYGKLRLTESFSLQPEMYYAKKSSTMSIAEGDVRYPDSENTLHTWDIPILANLQLIDLKVVKIYGVAGPVASFIASSSTDLPEWDEFKSTNWTFQAGGGVEFWRLTADVRYEWGLSDISDLAQLKIGQKTDVLTFAVGFKLFGI</sequence>
<comment type="caution">
    <text evidence="3">The sequence shown here is derived from an EMBL/GenBank/DDBJ whole genome shotgun (WGS) entry which is preliminary data.</text>
</comment>
<keyword evidence="1" id="KW-0732">Signal</keyword>
<proteinExistence type="predicted"/>